<keyword evidence="1" id="KW-0472">Membrane</keyword>
<evidence type="ECO:0000313" key="2">
    <source>
        <dbReference type="EMBL" id="JAE06807.1"/>
    </source>
</evidence>
<name>A0A0A9F384_ARUDO</name>
<protein>
    <submittedName>
        <fullName evidence="2">Uncharacterized protein</fullName>
    </submittedName>
</protein>
<dbReference type="EMBL" id="GBRH01191089">
    <property type="protein sequence ID" value="JAE06807.1"/>
    <property type="molecule type" value="Transcribed_RNA"/>
</dbReference>
<dbReference type="AlphaFoldDB" id="A0A0A9F384"/>
<evidence type="ECO:0000256" key="1">
    <source>
        <dbReference type="SAM" id="Phobius"/>
    </source>
</evidence>
<proteinExistence type="predicted"/>
<accession>A0A0A9F384</accession>
<keyword evidence="1" id="KW-0812">Transmembrane</keyword>
<sequence length="73" mass="8547">MITTAYILHWTEKPEVITLIDYPVYIILIDSVIAGLTFAYSYFLRPITNLKYLDTSEYQRQQTQSNIANEDII</sequence>
<organism evidence="2">
    <name type="scientific">Arundo donax</name>
    <name type="common">Giant reed</name>
    <name type="synonym">Donax arundinaceus</name>
    <dbReference type="NCBI Taxonomy" id="35708"/>
    <lineage>
        <taxon>Eukaryota</taxon>
        <taxon>Viridiplantae</taxon>
        <taxon>Streptophyta</taxon>
        <taxon>Embryophyta</taxon>
        <taxon>Tracheophyta</taxon>
        <taxon>Spermatophyta</taxon>
        <taxon>Magnoliopsida</taxon>
        <taxon>Liliopsida</taxon>
        <taxon>Poales</taxon>
        <taxon>Poaceae</taxon>
        <taxon>PACMAD clade</taxon>
        <taxon>Arundinoideae</taxon>
        <taxon>Arundineae</taxon>
        <taxon>Arundo</taxon>
    </lineage>
</organism>
<reference evidence="2" key="1">
    <citation type="submission" date="2014-09" db="EMBL/GenBank/DDBJ databases">
        <authorList>
            <person name="Magalhaes I.L.F."/>
            <person name="Oliveira U."/>
            <person name="Santos F.R."/>
            <person name="Vidigal T.H.D.A."/>
            <person name="Brescovit A.D."/>
            <person name="Santos A.J."/>
        </authorList>
    </citation>
    <scope>NUCLEOTIDE SEQUENCE</scope>
    <source>
        <tissue evidence="2">Shoot tissue taken approximately 20 cm above the soil surface</tissue>
    </source>
</reference>
<reference evidence="2" key="2">
    <citation type="journal article" date="2015" name="Data Brief">
        <title>Shoot transcriptome of the giant reed, Arundo donax.</title>
        <authorList>
            <person name="Barrero R.A."/>
            <person name="Guerrero F.D."/>
            <person name="Moolhuijzen P."/>
            <person name="Goolsby J.A."/>
            <person name="Tidwell J."/>
            <person name="Bellgard S.E."/>
            <person name="Bellgard M.I."/>
        </authorList>
    </citation>
    <scope>NUCLEOTIDE SEQUENCE</scope>
    <source>
        <tissue evidence="2">Shoot tissue taken approximately 20 cm above the soil surface</tissue>
    </source>
</reference>
<feature type="transmembrane region" description="Helical" evidence="1">
    <location>
        <begin position="22"/>
        <end position="43"/>
    </location>
</feature>
<keyword evidence="1" id="KW-1133">Transmembrane helix</keyword>